<dbReference type="Gene3D" id="3.40.250.10">
    <property type="entry name" value="Rhodanese-like domain"/>
    <property type="match status" value="2"/>
</dbReference>
<dbReference type="EMBL" id="JBHTMB010000040">
    <property type="protein sequence ID" value="MFD1232789.1"/>
    <property type="molecule type" value="Genomic_DNA"/>
</dbReference>
<evidence type="ECO:0000259" key="3">
    <source>
        <dbReference type="PROSITE" id="PS50206"/>
    </source>
</evidence>
<reference evidence="5" key="1">
    <citation type="journal article" date="2019" name="Int. J. Syst. Evol. Microbiol.">
        <title>The Global Catalogue of Microorganisms (GCM) 10K type strain sequencing project: providing services to taxonomists for standard genome sequencing and annotation.</title>
        <authorList>
            <consortium name="The Broad Institute Genomics Platform"/>
            <consortium name="The Broad Institute Genome Sequencing Center for Infectious Disease"/>
            <person name="Wu L."/>
            <person name="Ma J."/>
        </authorList>
    </citation>
    <scope>NUCLEOTIDE SEQUENCE [LARGE SCALE GENOMIC DNA]</scope>
    <source>
        <strain evidence="5">CCUG 49018</strain>
    </source>
</reference>
<dbReference type="PANTHER" id="PTHR11364">
    <property type="entry name" value="THIOSULFATE SULFERTANSFERASE"/>
    <property type="match status" value="1"/>
</dbReference>
<evidence type="ECO:0000256" key="1">
    <source>
        <dbReference type="ARBA" id="ARBA00022679"/>
    </source>
</evidence>
<evidence type="ECO:0000313" key="5">
    <source>
        <dbReference type="Proteomes" id="UP001597182"/>
    </source>
</evidence>
<organism evidence="4 5">
    <name type="scientific">Pseudonocardia benzenivorans</name>
    <dbReference type="NCBI Taxonomy" id="228005"/>
    <lineage>
        <taxon>Bacteria</taxon>
        <taxon>Bacillati</taxon>
        <taxon>Actinomycetota</taxon>
        <taxon>Actinomycetes</taxon>
        <taxon>Pseudonocardiales</taxon>
        <taxon>Pseudonocardiaceae</taxon>
        <taxon>Pseudonocardia</taxon>
    </lineage>
</organism>
<dbReference type="SUPFAM" id="SSF52821">
    <property type="entry name" value="Rhodanese/Cell cycle control phosphatase"/>
    <property type="match status" value="2"/>
</dbReference>
<dbReference type="InterPro" id="IPR036873">
    <property type="entry name" value="Rhodanese-like_dom_sf"/>
</dbReference>
<dbReference type="PANTHER" id="PTHR11364:SF27">
    <property type="entry name" value="SULFURTRANSFERASE"/>
    <property type="match status" value="1"/>
</dbReference>
<keyword evidence="1 4" id="KW-0808">Transferase</keyword>
<evidence type="ECO:0000256" key="2">
    <source>
        <dbReference type="ARBA" id="ARBA00022737"/>
    </source>
</evidence>
<comment type="caution">
    <text evidence="4">The sequence shown here is derived from an EMBL/GenBank/DDBJ whole genome shotgun (WGS) entry which is preliminary data.</text>
</comment>
<feature type="domain" description="Rhodanese" evidence="3">
    <location>
        <begin position="198"/>
        <end position="298"/>
    </location>
</feature>
<dbReference type="SMART" id="SM00450">
    <property type="entry name" value="RHOD"/>
    <property type="match status" value="2"/>
</dbReference>
<dbReference type="InterPro" id="IPR045078">
    <property type="entry name" value="TST/MPST-like"/>
</dbReference>
<dbReference type="Proteomes" id="UP001597182">
    <property type="component" value="Unassembled WGS sequence"/>
</dbReference>
<protein>
    <submittedName>
        <fullName evidence="4">Sulfurtransferase</fullName>
        <ecNumber evidence="4">2.8.1.-</ecNumber>
    </submittedName>
</protein>
<feature type="domain" description="Rhodanese" evidence="3">
    <location>
        <begin position="59"/>
        <end position="152"/>
    </location>
</feature>
<dbReference type="EC" id="2.8.1.-" evidence="4"/>
<proteinExistence type="predicted"/>
<sequence length="303" mass="30872">MAESRDRGPGTRPTLDPSELAALADDVAAGDVVVLDATAQLGPPTPQRRYPLDSGAALWEAAHIPGSRHVDLVDALSDPGAGFHLSVAAAPRMGAALVAVGVRPGARVVCYDSGDGSWAARLWWILRGFDVPASVLDGGLAAWRAAGFDVVSGPAEPVADPSAPLVLPGTARGWATIDDVRTVVDGGPGTLVCALGEGQFAGVEPTRYPRPGHIPGSVNLPAHRVRDEAGRLADADLVRAVAEPVLGPPGPQPITLYCGMGVSAAGLALGLAGAGYTGLRIYDGSLEEWTADPERPLDTGGAS</sequence>
<dbReference type="PROSITE" id="PS50206">
    <property type="entry name" value="RHODANESE_3"/>
    <property type="match status" value="2"/>
</dbReference>
<dbReference type="InterPro" id="IPR001763">
    <property type="entry name" value="Rhodanese-like_dom"/>
</dbReference>
<dbReference type="Pfam" id="PF00581">
    <property type="entry name" value="Rhodanese"/>
    <property type="match status" value="2"/>
</dbReference>
<keyword evidence="2" id="KW-0677">Repeat</keyword>
<dbReference type="CDD" id="cd01448">
    <property type="entry name" value="TST_Repeat_1"/>
    <property type="match status" value="1"/>
</dbReference>
<dbReference type="GO" id="GO:0016740">
    <property type="term" value="F:transferase activity"/>
    <property type="evidence" value="ECO:0007669"/>
    <property type="project" value="UniProtKB-KW"/>
</dbReference>
<keyword evidence="5" id="KW-1185">Reference proteome</keyword>
<name>A0ABW3VFE3_9PSEU</name>
<dbReference type="RefSeq" id="WP_346093022.1">
    <property type="nucleotide sequence ID" value="NZ_BAABKS010000067.1"/>
</dbReference>
<evidence type="ECO:0000313" key="4">
    <source>
        <dbReference type="EMBL" id="MFD1232789.1"/>
    </source>
</evidence>
<gene>
    <name evidence="4" type="ORF">ACFQ34_05790</name>
</gene>
<accession>A0ABW3VFE3</accession>